<proteinExistence type="predicted"/>
<evidence type="ECO:0000313" key="1">
    <source>
        <dbReference type="EMBL" id="KAI3801844.1"/>
    </source>
</evidence>
<evidence type="ECO:0000313" key="2">
    <source>
        <dbReference type="Proteomes" id="UP001056120"/>
    </source>
</evidence>
<dbReference type="EMBL" id="CM042027">
    <property type="protein sequence ID" value="KAI3801844.1"/>
    <property type="molecule type" value="Genomic_DNA"/>
</dbReference>
<reference evidence="1 2" key="2">
    <citation type="journal article" date="2022" name="Mol. Ecol. Resour.">
        <title>The genomes of chicory, endive, great burdock and yacon provide insights into Asteraceae paleo-polyploidization history and plant inulin production.</title>
        <authorList>
            <person name="Fan W."/>
            <person name="Wang S."/>
            <person name="Wang H."/>
            <person name="Wang A."/>
            <person name="Jiang F."/>
            <person name="Liu H."/>
            <person name="Zhao H."/>
            <person name="Xu D."/>
            <person name="Zhang Y."/>
        </authorList>
    </citation>
    <scope>NUCLEOTIDE SEQUENCE [LARGE SCALE GENOMIC DNA]</scope>
    <source>
        <strain evidence="2">cv. Yunnan</strain>
        <tissue evidence="1">Leaves</tissue>
    </source>
</reference>
<protein>
    <submittedName>
        <fullName evidence="1">Uncharacterized protein</fullName>
    </submittedName>
</protein>
<dbReference type="Proteomes" id="UP001056120">
    <property type="component" value="Linkage Group LG10"/>
</dbReference>
<keyword evidence="2" id="KW-1185">Reference proteome</keyword>
<name>A0ACB9I1I0_9ASTR</name>
<comment type="caution">
    <text evidence="1">The sequence shown here is derived from an EMBL/GenBank/DDBJ whole genome shotgun (WGS) entry which is preliminary data.</text>
</comment>
<accession>A0ACB9I1I0</accession>
<reference evidence="2" key="1">
    <citation type="journal article" date="2022" name="Mol. Ecol. Resour.">
        <title>The genomes of chicory, endive, great burdock and yacon provide insights into Asteraceae palaeo-polyploidization history and plant inulin production.</title>
        <authorList>
            <person name="Fan W."/>
            <person name="Wang S."/>
            <person name="Wang H."/>
            <person name="Wang A."/>
            <person name="Jiang F."/>
            <person name="Liu H."/>
            <person name="Zhao H."/>
            <person name="Xu D."/>
            <person name="Zhang Y."/>
        </authorList>
    </citation>
    <scope>NUCLEOTIDE SEQUENCE [LARGE SCALE GENOMIC DNA]</scope>
    <source>
        <strain evidence="2">cv. Yunnan</strain>
    </source>
</reference>
<organism evidence="1 2">
    <name type="scientific">Smallanthus sonchifolius</name>
    <dbReference type="NCBI Taxonomy" id="185202"/>
    <lineage>
        <taxon>Eukaryota</taxon>
        <taxon>Viridiplantae</taxon>
        <taxon>Streptophyta</taxon>
        <taxon>Embryophyta</taxon>
        <taxon>Tracheophyta</taxon>
        <taxon>Spermatophyta</taxon>
        <taxon>Magnoliopsida</taxon>
        <taxon>eudicotyledons</taxon>
        <taxon>Gunneridae</taxon>
        <taxon>Pentapetalae</taxon>
        <taxon>asterids</taxon>
        <taxon>campanulids</taxon>
        <taxon>Asterales</taxon>
        <taxon>Asteraceae</taxon>
        <taxon>Asteroideae</taxon>
        <taxon>Heliantheae alliance</taxon>
        <taxon>Millerieae</taxon>
        <taxon>Smallanthus</taxon>
    </lineage>
</organism>
<sequence length="131" mass="14293">MAAFNFHMVVFITMVASMAFCSSATQHTVGDGVGWRIPDNPNLYSEWASRNIITVGDSLLFNFMMDDVAEVSKEDYDQCSLSNPGSSINNSPATISLITAGDHYFISSLEGHCSFHQKLAINVVMAETVGF</sequence>
<gene>
    <name evidence="1" type="ORF">L1987_29961</name>
</gene>